<evidence type="ECO:0000256" key="6">
    <source>
        <dbReference type="ARBA" id="ARBA00023180"/>
    </source>
</evidence>
<reference evidence="9" key="1">
    <citation type="submission" date="2025-08" db="UniProtKB">
        <authorList>
            <consortium name="Ensembl"/>
        </authorList>
    </citation>
    <scope>IDENTIFICATION</scope>
</reference>
<dbReference type="Gene3D" id="1.20.1250.10">
    <property type="match status" value="1"/>
</dbReference>
<dbReference type="Ensembl" id="ENSPCET00000021992.1">
    <property type="protein sequence ID" value="ENSPCEP00000021258.1"/>
    <property type="gene ID" value="ENSPCEG00000016366.1"/>
</dbReference>
<evidence type="ECO:0000313" key="10">
    <source>
        <dbReference type="Proteomes" id="UP000694393"/>
    </source>
</evidence>
<evidence type="ECO:0000256" key="3">
    <source>
        <dbReference type="ARBA" id="ARBA00011738"/>
    </source>
</evidence>
<evidence type="ECO:0000256" key="5">
    <source>
        <dbReference type="ARBA" id="ARBA00022525"/>
    </source>
</evidence>
<keyword evidence="8" id="KW-0051">Antiviral defense</keyword>
<dbReference type="GO" id="GO:0005133">
    <property type="term" value="F:type II interferon receptor binding"/>
    <property type="evidence" value="ECO:0007669"/>
    <property type="project" value="InterPro"/>
</dbReference>
<dbReference type="InterPro" id="IPR009079">
    <property type="entry name" value="4_helix_cytokine-like_core"/>
</dbReference>
<evidence type="ECO:0000256" key="4">
    <source>
        <dbReference type="ARBA" id="ARBA00022514"/>
    </source>
</evidence>
<dbReference type="PANTHER" id="PTHR11419">
    <property type="entry name" value="INTERFERON GAMMA"/>
    <property type="match status" value="1"/>
</dbReference>
<comment type="subunit">
    <text evidence="3 8">Homodimer.</text>
</comment>
<dbReference type="SUPFAM" id="SSF47266">
    <property type="entry name" value="4-helical cytokines"/>
    <property type="match status" value="1"/>
</dbReference>
<proteinExistence type="inferred from homology"/>
<evidence type="ECO:0000313" key="9">
    <source>
        <dbReference type="Ensembl" id="ENSPCEP00000021258.1"/>
    </source>
</evidence>
<reference evidence="9" key="2">
    <citation type="submission" date="2025-09" db="UniProtKB">
        <authorList>
            <consortium name="Ensembl"/>
        </authorList>
    </citation>
    <scope>IDENTIFICATION</scope>
</reference>
<dbReference type="AlphaFoldDB" id="A0A8C8SIS3"/>
<dbReference type="PANTHER" id="PTHR11419:SF0">
    <property type="entry name" value="INTERFERON GAMMA"/>
    <property type="match status" value="1"/>
</dbReference>
<dbReference type="InterPro" id="IPR002069">
    <property type="entry name" value="Interferon_gamma"/>
</dbReference>
<accession>A0A8C8SIS3</accession>
<evidence type="ECO:0000256" key="8">
    <source>
        <dbReference type="PIRNR" id="PIRNR001936"/>
    </source>
</evidence>
<keyword evidence="8" id="KW-0341">Growth regulation</keyword>
<sequence length="141" mass="16340">CQHLQRAHSNIHTNSTLSDVADGGSIFTERLKRWTETAEKKIILSQIVSMYLKMFQNLGPAKSENVTNIERILYSLSTKLNESFIKVKDLQELEKLQMNDLKIQRKAINELFPTLQKLIVDPSATHVKRKRSQSQKRKCRC</sequence>
<keyword evidence="10" id="KW-1185">Reference proteome</keyword>
<organism evidence="9 10">
    <name type="scientific">Pelusios castaneus</name>
    <name type="common">West African mud turtle</name>
    <dbReference type="NCBI Taxonomy" id="367368"/>
    <lineage>
        <taxon>Eukaryota</taxon>
        <taxon>Metazoa</taxon>
        <taxon>Chordata</taxon>
        <taxon>Craniata</taxon>
        <taxon>Vertebrata</taxon>
        <taxon>Euteleostomi</taxon>
        <taxon>Archelosauria</taxon>
        <taxon>Testudinata</taxon>
        <taxon>Testudines</taxon>
        <taxon>Pleurodira</taxon>
        <taxon>Pelomedusidae</taxon>
        <taxon>Pelusios</taxon>
    </lineage>
</organism>
<keyword evidence="4 8" id="KW-0202">Cytokine</keyword>
<evidence type="ECO:0000256" key="2">
    <source>
        <dbReference type="ARBA" id="ARBA00007566"/>
    </source>
</evidence>
<comment type="subcellular location">
    <subcellularLocation>
        <location evidence="1 8">Secreted</location>
    </subcellularLocation>
</comment>
<dbReference type="GO" id="GO:0005125">
    <property type="term" value="F:cytokine activity"/>
    <property type="evidence" value="ECO:0007669"/>
    <property type="project" value="UniProtKB-KW"/>
</dbReference>
<dbReference type="Proteomes" id="UP000694393">
    <property type="component" value="Unplaced"/>
</dbReference>
<evidence type="ECO:0000256" key="1">
    <source>
        <dbReference type="ARBA" id="ARBA00004613"/>
    </source>
</evidence>
<comment type="similarity">
    <text evidence="2 8">Belongs to the type II (or gamma) interferon family.</text>
</comment>
<dbReference type="PIRSF" id="PIRSF001936">
    <property type="entry name" value="IFN-gamma"/>
    <property type="match status" value="1"/>
</dbReference>
<dbReference type="GO" id="GO:0002250">
    <property type="term" value="P:adaptive immune response"/>
    <property type="evidence" value="ECO:0007669"/>
    <property type="project" value="TreeGrafter"/>
</dbReference>
<evidence type="ECO:0000256" key="7">
    <source>
        <dbReference type="ARBA" id="ARBA00024758"/>
    </source>
</evidence>
<protein>
    <recommendedName>
        <fullName evidence="8">Interferon gamma</fullName>
        <shortName evidence="8">IFN-gamma</shortName>
    </recommendedName>
</protein>
<comment type="function">
    <text evidence="7 8">Produced by lymphocytes activated by specific antigens or mitogens. IFN-gamma, in addition to having antiviral activity, has important immunoregulatory functions. It is a potent activator of macrophages, it has antiproliferative effects on transformed cells and it can potentiate the antiviral and antitumor effects of the type I interferons.</text>
</comment>
<dbReference type="GO" id="GO:0006959">
    <property type="term" value="P:humoral immune response"/>
    <property type="evidence" value="ECO:0007669"/>
    <property type="project" value="TreeGrafter"/>
</dbReference>
<keyword evidence="6" id="KW-0325">Glycoprotein</keyword>
<dbReference type="Pfam" id="PF00714">
    <property type="entry name" value="IFN-gamma"/>
    <property type="match status" value="1"/>
</dbReference>
<dbReference type="GO" id="GO:0051607">
    <property type="term" value="P:defense response to virus"/>
    <property type="evidence" value="ECO:0007669"/>
    <property type="project" value="UniProtKB-KW"/>
</dbReference>
<name>A0A8C8SIS3_9SAUR</name>
<dbReference type="GO" id="GO:0005615">
    <property type="term" value="C:extracellular space"/>
    <property type="evidence" value="ECO:0007669"/>
    <property type="project" value="UniProtKB-KW"/>
</dbReference>
<keyword evidence="5 8" id="KW-0964">Secreted</keyword>